<sequence length="94" mass="10935">MCADFAAVKRSFRYASRVTRPADPHSGDRLRKCAHEIQHCISHYCTDYSSQRCIVISVPKELISDRHLCGCICVFRLSRWLTLFTNVFPMHQVF</sequence>
<keyword evidence="2" id="KW-1185">Reference proteome</keyword>
<evidence type="ECO:0000313" key="1">
    <source>
        <dbReference type="EMBL" id="KAL1282538.1"/>
    </source>
</evidence>
<reference evidence="1 2" key="1">
    <citation type="submission" date="2023-09" db="EMBL/GenBank/DDBJ databases">
        <authorList>
            <person name="Wang M."/>
        </authorList>
    </citation>
    <scope>NUCLEOTIDE SEQUENCE [LARGE SCALE GENOMIC DNA]</scope>
    <source>
        <strain evidence="1">GT-2023</strain>
        <tissue evidence="1">Liver</tissue>
    </source>
</reference>
<protein>
    <submittedName>
        <fullName evidence="1">Uncharacterized protein</fullName>
    </submittedName>
</protein>
<name>A0ABR3NZS4_9TELE</name>
<gene>
    <name evidence="1" type="ORF">QQF64_001341</name>
</gene>
<dbReference type="EMBL" id="JAYMGO010000001">
    <property type="protein sequence ID" value="KAL1282538.1"/>
    <property type="molecule type" value="Genomic_DNA"/>
</dbReference>
<accession>A0ABR3NZS4</accession>
<proteinExistence type="predicted"/>
<organism evidence="1 2">
    <name type="scientific">Cirrhinus molitorella</name>
    <name type="common">mud carp</name>
    <dbReference type="NCBI Taxonomy" id="172907"/>
    <lineage>
        <taxon>Eukaryota</taxon>
        <taxon>Metazoa</taxon>
        <taxon>Chordata</taxon>
        <taxon>Craniata</taxon>
        <taxon>Vertebrata</taxon>
        <taxon>Euteleostomi</taxon>
        <taxon>Actinopterygii</taxon>
        <taxon>Neopterygii</taxon>
        <taxon>Teleostei</taxon>
        <taxon>Ostariophysi</taxon>
        <taxon>Cypriniformes</taxon>
        <taxon>Cyprinidae</taxon>
        <taxon>Labeoninae</taxon>
        <taxon>Labeonini</taxon>
        <taxon>Cirrhinus</taxon>
    </lineage>
</organism>
<evidence type="ECO:0000313" key="2">
    <source>
        <dbReference type="Proteomes" id="UP001558613"/>
    </source>
</evidence>
<dbReference type="Proteomes" id="UP001558613">
    <property type="component" value="Unassembled WGS sequence"/>
</dbReference>
<comment type="caution">
    <text evidence="1">The sequence shown here is derived from an EMBL/GenBank/DDBJ whole genome shotgun (WGS) entry which is preliminary data.</text>
</comment>